<dbReference type="Gene3D" id="6.10.250.1620">
    <property type="match status" value="1"/>
</dbReference>
<evidence type="ECO:0000256" key="2">
    <source>
        <dbReference type="ARBA" id="ARBA00022448"/>
    </source>
</evidence>
<comment type="similarity">
    <text evidence="1">Belongs to the V-ATPase E subunit family.</text>
</comment>
<evidence type="ECO:0000313" key="5">
    <source>
        <dbReference type="WBParaSite" id="ACRNAN_Path_1378.g5407.t1"/>
    </source>
</evidence>
<evidence type="ECO:0000256" key="1">
    <source>
        <dbReference type="ARBA" id="ARBA00005901"/>
    </source>
</evidence>
<sequence length="229" mass="26371">MPIHEEMPGLVLERLAPMIAYIDQESDEKVDEIQVRTDEEAKLEINKVVKQQTEKIAEFYARKFRQVDIQHKVHTSNTANHARIECLKERERLTNEVLDGARQDLSMISADKNRYPHILKGLIMQGLLQLLEKEVILRCRKEDESLIENILQDILDEQEKICDFKTVVKIDNENFLGNNCSGGVELRTESGKIAVKSTLESRLELIAGQIMPQIRTALFGQNPNRAFFE</sequence>
<dbReference type="GO" id="GO:0046961">
    <property type="term" value="F:proton-transporting ATPase activity, rotational mechanism"/>
    <property type="evidence" value="ECO:0007669"/>
    <property type="project" value="InterPro"/>
</dbReference>
<proteinExistence type="inferred from homology"/>
<keyword evidence="4" id="KW-1185">Reference proteome</keyword>
<dbReference type="InterPro" id="IPR002842">
    <property type="entry name" value="ATPase_V1_Esu"/>
</dbReference>
<keyword evidence="3" id="KW-0406">Ion transport</keyword>
<dbReference type="GO" id="GO:0033178">
    <property type="term" value="C:proton-transporting two-sector ATPase complex, catalytic domain"/>
    <property type="evidence" value="ECO:0007669"/>
    <property type="project" value="InterPro"/>
</dbReference>
<dbReference type="SUPFAM" id="SSF160527">
    <property type="entry name" value="V-type ATPase subunit E-like"/>
    <property type="match status" value="1"/>
</dbReference>
<dbReference type="AlphaFoldDB" id="A0A914BZN6"/>
<reference evidence="5" key="1">
    <citation type="submission" date="2022-11" db="UniProtKB">
        <authorList>
            <consortium name="WormBaseParasite"/>
        </authorList>
    </citation>
    <scope>IDENTIFICATION</scope>
</reference>
<dbReference type="WBParaSite" id="ACRNAN_Path_1378.g5407.t1">
    <property type="protein sequence ID" value="ACRNAN_Path_1378.g5407.t1"/>
    <property type="gene ID" value="ACRNAN_Path_1378.g5407"/>
</dbReference>
<dbReference type="PANTHER" id="PTHR45715">
    <property type="entry name" value="ATPASE H+-TRANSPORTING V1 SUBUNIT E1A-RELATED"/>
    <property type="match status" value="1"/>
</dbReference>
<dbReference type="Proteomes" id="UP000887540">
    <property type="component" value="Unplaced"/>
</dbReference>
<organism evidence="4 5">
    <name type="scientific">Acrobeloides nanus</name>
    <dbReference type="NCBI Taxonomy" id="290746"/>
    <lineage>
        <taxon>Eukaryota</taxon>
        <taxon>Metazoa</taxon>
        <taxon>Ecdysozoa</taxon>
        <taxon>Nematoda</taxon>
        <taxon>Chromadorea</taxon>
        <taxon>Rhabditida</taxon>
        <taxon>Tylenchina</taxon>
        <taxon>Cephalobomorpha</taxon>
        <taxon>Cephaloboidea</taxon>
        <taxon>Cephalobidae</taxon>
        <taxon>Acrobeloides</taxon>
    </lineage>
</organism>
<name>A0A914BZN6_9BILA</name>
<evidence type="ECO:0000256" key="3">
    <source>
        <dbReference type="ARBA" id="ARBA00023065"/>
    </source>
</evidence>
<accession>A0A914BZN6</accession>
<keyword evidence="2" id="KW-0813">Transport</keyword>
<evidence type="ECO:0000313" key="4">
    <source>
        <dbReference type="Proteomes" id="UP000887540"/>
    </source>
</evidence>
<dbReference type="Gene3D" id="3.30.2320.30">
    <property type="entry name" value="ATP synthase, E subunit, C-terminal"/>
    <property type="match status" value="1"/>
</dbReference>
<dbReference type="InterPro" id="IPR038495">
    <property type="entry name" value="ATPase_E_C"/>
</dbReference>
<dbReference type="Pfam" id="PF01991">
    <property type="entry name" value="vATP-synt_E"/>
    <property type="match status" value="1"/>
</dbReference>
<protein>
    <submittedName>
        <fullName evidence="5">V-type proton ATPase subunit E</fullName>
    </submittedName>
</protein>